<dbReference type="EMBL" id="JBHUMQ010000026">
    <property type="protein sequence ID" value="MFD2694281.1"/>
    <property type="molecule type" value="Genomic_DNA"/>
</dbReference>
<dbReference type="PANTHER" id="PTHR11808">
    <property type="entry name" value="TRANS-SULFURATION ENZYME FAMILY MEMBER"/>
    <property type="match status" value="1"/>
</dbReference>
<dbReference type="PIRSF" id="PIRSF001434">
    <property type="entry name" value="CGS"/>
    <property type="match status" value="1"/>
</dbReference>
<evidence type="ECO:0000256" key="1">
    <source>
        <dbReference type="ARBA" id="ARBA00001933"/>
    </source>
</evidence>
<comment type="similarity">
    <text evidence="2 4">Belongs to the trans-sulfuration enzymes family.</text>
</comment>
<dbReference type="InterPro" id="IPR015424">
    <property type="entry name" value="PyrdxlP-dep_Trfase"/>
</dbReference>
<dbReference type="PANTHER" id="PTHR11808:SF15">
    <property type="entry name" value="CYSTATHIONINE GAMMA-LYASE"/>
    <property type="match status" value="1"/>
</dbReference>
<evidence type="ECO:0000313" key="5">
    <source>
        <dbReference type="EMBL" id="MFD2694281.1"/>
    </source>
</evidence>
<dbReference type="CDD" id="cd00614">
    <property type="entry name" value="CGS_like"/>
    <property type="match status" value="1"/>
</dbReference>
<name>A0ABW5S3F2_9BACL</name>
<dbReference type="SUPFAM" id="SSF53383">
    <property type="entry name" value="PLP-dependent transferases"/>
    <property type="match status" value="1"/>
</dbReference>
<dbReference type="InterPro" id="IPR000277">
    <property type="entry name" value="Cys/Met-Metab_PyrdxlP-dep_enz"/>
</dbReference>
<gene>
    <name evidence="5" type="ORF">ACFSUE_11685</name>
</gene>
<reference evidence="6" key="1">
    <citation type="journal article" date="2019" name="Int. J. Syst. Evol. Microbiol.">
        <title>The Global Catalogue of Microorganisms (GCM) 10K type strain sequencing project: providing services to taxonomists for standard genome sequencing and annotation.</title>
        <authorList>
            <consortium name="The Broad Institute Genomics Platform"/>
            <consortium name="The Broad Institute Genome Sequencing Center for Infectious Disease"/>
            <person name="Wu L."/>
            <person name="Ma J."/>
        </authorList>
    </citation>
    <scope>NUCLEOTIDE SEQUENCE [LARGE SCALE GENOMIC DNA]</scope>
    <source>
        <strain evidence="6">TISTR 2466</strain>
    </source>
</reference>
<sequence length="380" mass="41858">MKLDSLIVKGIDAKDNPNHAVVPPIFLATTYVQDNLHGFQSFAYARGGNPTRNNLETLFSKIEQADYSYAFASGMAAVSAVFSLFKSGDKILLNNNVYGGTYRYASNLFAERGIAYELVHDFNELKADDLDDDVAALYIETPSNPLLRVADIQRLAAIAREKGKLLIVDNTFLTAYYQNPLALGADLVLYSATKYLSGHADVIAGLVATNQDKIAQKLKFLQNTLGGILSPTDSYALIRGIKTLSVRLDRQEENTNKIIEFFSSHPGIDQLYYPGSYSQEEKEIQRRQASGHGSVISVRLASDYDQDRFVAALSLFDLAVSLGGVESLICQPATMTHESFDEKLQEKIGITKGLLRLAIGIENADDLLEDLARALEKAKR</sequence>
<protein>
    <submittedName>
        <fullName evidence="5">Trans-sulfuration enzyme family protein</fullName>
    </submittedName>
</protein>
<comment type="caution">
    <text evidence="5">The sequence shown here is derived from an EMBL/GenBank/DDBJ whole genome shotgun (WGS) entry which is preliminary data.</text>
</comment>
<evidence type="ECO:0000256" key="3">
    <source>
        <dbReference type="ARBA" id="ARBA00022898"/>
    </source>
</evidence>
<keyword evidence="3 4" id="KW-0663">Pyridoxal phosphate</keyword>
<dbReference type="Pfam" id="PF01053">
    <property type="entry name" value="Cys_Met_Meta_PP"/>
    <property type="match status" value="1"/>
</dbReference>
<dbReference type="Gene3D" id="3.90.1150.10">
    <property type="entry name" value="Aspartate Aminotransferase, domain 1"/>
    <property type="match status" value="1"/>
</dbReference>
<accession>A0ABW5S3F2</accession>
<evidence type="ECO:0000313" key="6">
    <source>
        <dbReference type="Proteomes" id="UP001597399"/>
    </source>
</evidence>
<evidence type="ECO:0000256" key="2">
    <source>
        <dbReference type="ARBA" id="ARBA00009077"/>
    </source>
</evidence>
<dbReference type="RefSeq" id="WP_253057828.1">
    <property type="nucleotide sequence ID" value="NZ_JAMXWM010000001.1"/>
</dbReference>
<evidence type="ECO:0000256" key="4">
    <source>
        <dbReference type="RuleBase" id="RU362118"/>
    </source>
</evidence>
<dbReference type="InterPro" id="IPR015421">
    <property type="entry name" value="PyrdxlP-dep_Trfase_major"/>
</dbReference>
<dbReference type="InterPro" id="IPR015422">
    <property type="entry name" value="PyrdxlP-dep_Trfase_small"/>
</dbReference>
<proteinExistence type="inferred from homology"/>
<dbReference type="Gene3D" id="3.40.640.10">
    <property type="entry name" value="Type I PLP-dependent aspartate aminotransferase-like (Major domain)"/>
    <property type="match status" value="1"/>
</dbReference>
<dbReference type="Proteomes" id="UP001597399">
    <property type="component" value="Unassembled WGS sequence"/>
</dbReference>
<keyword evidence="6" id="KW-1185">Reference proteome</keyword>
<comment type="cofactor">
    <cofactor evidence="1 4">
        <name>pyridoxal 5'-phosphate</name>
        <dbReference type="ChEBI" id="CHEBI:597326"/>
    </cofactor>
</comment>
<organism evidence="5 6">
    <name type="scientific">Sporolactobacillus shoreicorticis</name>
    <dbReference type="NCBI Taxonomy" id="1923877"/>
    <lineage>
        <taxon>Bacteria</taxon>
        <taxon>Bacillati</taxon>
        <taxon>Bacillota</taxon>
        <taxon>Bacilli</taxon>
        <taxon>Bacillales</taxon>
        <taxon>Sporolactobacillaceae</taxon>
        <taxon>Sporolactobacillus</taxon>
    </lineage>
</organism>